<protein>
    <submittedName>
        <fullName evidence="2">Uncharacterized protein</fullName>
    </submittedName>
</protein>
<dbReference type="RefSeq" id="XP_018701236.1">
    <property type="nucleotide sequence ID" value="XM_018851497.1"/>
</dbReference>
<dbReference type="AlphaFoldDB" id="A0A167NC98"/>
<proteinExistence type="predicted"/>
<comment type="caution">
    <text evidence="2">The sequence shown here is derived from an EMBL/GenBank/DDBJ whole genome shotgun (WGS) entry which is preliminary data.</text>
</comment>
<name>A0A167NC98_CORFA</name>
<feature type="compositionally biased region" description="Basic and acidic residues" evidence="1">
    <location>
        <begin position="46"/>
        <end position="61"/>
    </location>
</feature>
<evidence type="ECO:0000313" key="2">
    <source>
        <dbReference type="EMBL" id="OAA55383.1"/>
    </source>
</evidence>
<evidence type="ECO:0000313" key="3">
    <source>
        <dbReference type="Proteomes" id="UP000076744"/>
    </source>
</evidence>
<dbReference type="Proteomes" id="UP000076744">
    <property type="component" value="Unassembled WGS sequence"/>
</dbReference>
<feature type="region of interest" description="Disordered" evidence="1">
    <location>
        <begin position="1"/>
        <end position="69"/>
    </location>
</feature>
<feature type="compositionally biased region" description="Basic and acidic residues" evidence="1">
    <location>
        <begin position="105"/>
        <end position="127"/>
    </location>
</feature>
<feature type="region of interest" description="Disordered" evidence="1">
    <location>
        <begin position="105"/>
        <end position="151"/>
    </location>
</feature>
<sequence length="151" mass="16683">MGQQLALGALSDADATEGVYATPPMQLDEARSVARRAPKPPLQASRPEREEAKGNDLHHEPGDDDCLPSVPLVDVLATRHDRARHLRPETGDVDHNEEFRGKLAHQHEIFHIEDPRDATRGHEDAGSKKGRRGQDQQVLDDEGQCSSHVIV</sequence>
<evidence type="ECO:0000256" key="1">
    <source>
        <dbReference type="SAM" id="MobiDB-lite"/>
    </source>
</evidence>
<organism evidence="2 3">
    <name type="scientific">Cordyceps fumosorosea (strain ARSEF 2679)</name>
    <name type="common">Isaria fumosorosea</name>
    <dbReference type="NCBI Taxonomy" id="1081104"/>
    <lineage>
        <taxon>Eukaryota</taxon>
        <taxon>Fungi</taxon>
        <taxon>Dikarya</taxon>
        <taxon>Ascomycota</taxon>
        <taxon>Pezizomycotina</taxon>
        <taxon>Sordariomycetes</taxon>
        <taxon>Hypocreomycetidae</taxon>
        <taxon>Hypocreales</taxon>
        <taxon>Cordycipitaceae</taxon>
        <taxon>Cordyceps</taxon>
    </lineage>
</organism>
<accession>A0A167NC98</accession>
<keyword evidence="3" id="KW-1185">Reference proteome</keyword>
<dbReference type="GeneID" id="30024186"/>
<gene>
    <name evidence="2" type="ORF">ISF_07894</name>
</gene>
<reference evidence="2 3" key="1">
    <citation type="journal article" date="2016" name="Genome Biol. Evol.">
        <title>Divergent and convergent evolution of fungal pathogenicity.</title>
        <authorList>
            <person name="Shang Y."/>
            <person name="Xiao G."/>
            <person name="Zheng P."/>
            <person name="Cen K."/>
            <person name="Zhan S."/>
            <person name="Wang C."/>
        </authorList>
    </citation>
    <scope>NUCLEOTIDE SEQUENCE [LARGE SCALE GENOMIC DNA]</scope>
    <source>
        <strain evidence="2 3">ARSEF 2679</strain>
    </source>
</reference>
<dbReference type="EMBL" id="AZHB01000025">
    <property type="protein sequence ID" value="OAA55383.1"/>
    <property type="molecule type" value="Genomic_DNA"/>
</dbReference>